<dbReference type="InterPro" id="IPR000996">
    <property type="entry name" value="Clathrin_L-chain"/>
</dbReference>
<feature type="region of interest" description="Disordered" evidence="7">
    <location>
        <begin position="1"/>
        <end position="23"/>
    </location>
</feature>
<keyword evidence="3 6" id="KW-0472">Membrane</keyword>
<dbReference type="AlphaFoldDB" id="A0AAV9I7W7"/>
<keyword evidence="4 6" id="KW-0168">Coated pit</keyword>
<dbReference type="GO" id="GO:0030132">
    <property type="term" value="C:clathrin coat of coated pit"/>
    <property type="evidence" value="ECO:0007669"/>
    <property type="project" value="InterPro"/>
</dbReference>
<dbReference type="Pfam" id="PF01086">
    <property type="entry name" value="Clathrin_lg_ch"/>
    <property type="match status" value="1"/>
</dbReference>
<gene>
    <name evidence="8" type="ORF">GAYE_PCTG14G0645</name>
    <name evidence="9" type="ORF">GAYE_SCF38G5209</name>
</gene>
<sequence>MSYNPYYEDEEDETFHRNSASDNRMLANAGASFGPLGSSTWEDEFRQLPPEGERLQQWRAEQPERIERKRREEESKREEIREAASKYISEFFEKRAQDVNRRKEENRAKDKDCYKDQFVDKEDEVEPAEAFDYVLGGKGPRLSARTESIYDTSSGRTRTQKELKRMRESMQSYKQHVVGE</sequence>
<comment type="function">
    <text evidence="6">Clathrin is the major protein of the polyhedral coat of coated pits and vesicles.</text>
</comment>
<evidence type="ECO:0000256" key="3">
    <source>
        <dbReference type="ARBA" id="ARBA00023136"/>
    </source>
</evidence>
<accession>A0AAV9I7W7</accession>
<evidence type="ECO:0000256" key="2">
    <source>
        <dbReference type="ARBA" id="ARBA00005263"/>
    </source>
</evidence>
<evidence type="ECO:0000256" key="6">
    <source>
        <dbReference type="RuleBase" id="RU363137"/>
    </source>
</evidence>
<comment type="subcellular location">
    <subcellularLocation>
        <location evidence="1 6">Cytoplasmic vesicle membrane</location>
        <topology evidence="1 6">Peripheral membrane protein</topology>
        <orientation evidence="1 6">Cytoplasmic side</orientation>
    </subcellularLocation>
    <subcellularLocation>
        <location evidence="6">Membrane</location>
        <location evidence="6">Coated pit</location>
        <topology evidence="6">Peripheral membrane protein</topology>
        <orientation evidence="6">Cytoplasmic side</orientation>
    </subcellularLocation>
    <text evidence="6">Cytoplasmic face of coated pits and vesicles.</text>
</comment>
<proteinExistence type="inferred from homology"/>
<dbReference type="GO" id="GO:0030130">
    <property type="term" value="C:clathrin coat of trans-Golgi network vesicle"/>
    <property type="evidence" value="ECO:0007669"/>
    <property type="project" value="InterPro"/>
</dbReference>
<organism evidence="8 10">
    <name type="scientific">Galdieria yellowstonensis</name>
    <dbReference type="NCBI Taxonomy" id="3028027"/>
    <lineage>
        <taxon>Eukaryota</taxon>
        <taxon>Rhodophyta</taxon>
        <taxon>Bangiophyceae</taxon>
        <taxon>Galdieriales</taxon>
        <taxon>Galdieriaceae</taxon>
        <taxon>Galdieria</taxon>
    </lineage>
</organism>
<comment type="caution">
    <text evidence="8">The sequence shown here is derived from an EMBL/GenBank/DDBJ whole genome shotgun (WGS) entry which is preliminary data.</text>
</comment>
<dbReference type="GO" id="GO:0005198">
    <property type="term" value="F:structural molecule activity"/>
    <property type="evidence" value="ECO:0007669"/>
    <property type="project" value="InterPro"/>
</dbReference>
<keyword evidence="5 6" id="KW-0968">Cytoplasmic vesicle</keyword>
<evidence type="ECO:0000313" key="10">
    <source>
        <dbReference type="Proteomes" id="UP001300502"/>
    </source>
</evidence>
<dbReference type="EMBL" id="JANCYU010000050">
    <property type="protein sequence ID" value="KAK4527287.1"/>
    <property type="molecule type" value="Genomic_DNA"/>
</dbReference>
<evidence type="ECO:0000256" key="1">
    <source>
        <dbReference type="ARBA" id="ARBA00004180"/>
    </source>
</evidence>
<name>A0AAV9I7W7_9RHOD</name>
<dbReference type="GO" id="GO:0006886">
    <property type="term" value="P:intracellular protein transport"/>
    <property type="evidence" value="ECO:0007669"/>
    <property type="project" value="InterPro"/>
</dbReference>
<evidence type="ECO:0000256" key="7">
    <source>
        <dbReference type="SAM" id="MobiDB-lite"/>
    </source>
</evidence>
<evidence type="ECO:0000256" key="4">
    <source>
        <dbReference type="ARBA" id="ARBA00023176"/>
    </source>
</evidence>
<dbReference type="GO" id="GO:0016192">
    <property type="term" value="P:vesicle-mediated transport"/>
    <property type="evidence" value="ECO:0007669"/>
    <property type="project" value="InterPro"/>
</dbReference>
<evidence type="ECO:0000313" key="9">
    <source>
        <dbReference type="EMBL" id="KAK4527287.1"/>
    </source>
</evidence>
<comment type="similarity">
    <text evidence="2 6">Belongs to the clathrin light chain family.</text>
</comment>
<dbReference type="EMBL" id="JANCYU010000007">
    <property type="protein sequence ID" value="KAK4522755.1"/>
    <property type="molecule type" value="Genomic_DNA"/>
</dbReference>
<evidence type="ECO:0000313" key="8">
    <source>
        <dbReference type="EMBL" id="KAK4522755.1"/>
    </source>
</evidence>
<feature type="region of interest" description="Disordered" evidence="7">
    <location>
        <begin position="49"/>
        <end position="79"/>
    </location>
</feature>
<keyword evidence="10" id="KW-1185">Reference proteome</keyword>
<protein>
    <recommendedName>
        <fullName evidence="6">Clathrin light chain</fullName>
    </recommendedName>
</protein>
<evidence type="ECO:0000256" key="5">
    <source>
        <dbReference type="ARBA" id="ARBA00023329"/>
    </source>
</evidence>
<reference evidence="8 10" key="1">
    <citation type="submission" date="2022-07" db="EMBL/GenBank/DDBJ databases">
        <title>Genome-wide signatures of adaptation to extreme environments.</title>
        <authorList>
            <person name="Cho C.H."/>
            <person name="Yoon H.S."/>
        </authorList>
    </citation>
    <scope>NUCLEOTIDE SEQUENCE [LARGE SCALE GENOMIC DNA]</scope>
    <source>
        <strain evidence="8 10">108.79 E11</strain>
    </source>
</reference>
<dbReference type="Proteomes" id="UP001300502">
    <property type="component" value="Unassembled WGS sequence"/>
</dbReference>